<proteinExistence type="inferred from homology"/>
<comment type="similarity">
    <text evidence="2">Belongs to the fatty acid desaturase type 2 family.</text>
</comment>
<dbReference type="AlphaFoldDB" id="A2CCF3"/>
<feature type="transmembrane region" description="Helical" evidence="5">
    <location>
        <begin position="200"/>
        <end position="218"/>
    </location>
</feature>
<keyword evidence="5" id="KW-0812">Transmembrane</keyword>
<evidence type="ECO:0000313" key="7">
    <source>
        <dbReference type="EMBL" id="ABM79163.1"/>
    </source>
</evidence>
<dbReference type="HOGENOM" id="CLU_078192_1_0_3"/>
<feature type="transmembrane region" description="Helical" evidence="5">
    <location>
        <begin position="137"/>
        <end position="154"/>
    </location>
</feature>
<reference evidence="7 8" key="1">
    <citation type="journal article" date="2007" name="PLoS Genet.">
        <title>Patterns and implications of gene gain and loss in the evolution of Prochlorococcus.</title>
        <authorList>
            <person name="Kettler G.C."/>
            <person name="Martiny A.C."/>
            <person name="Huang K."/>
            <person name="Zucker J."/>
            <person name="Coleman M.L."/>
            <person name="Rodrigue S."/>
            <person name="Chen F."/>
            <person name="Lapidus A."/>
            <person name="Ferriera S."/>
            <person name="Johnson J."/>
            <person name="Steglich C."/>
            <person name="Church G.M."/>
            <person name="Richardson P."/>
            <person name="Chisholm S.W."/>
        </authorList>
    </citation>
    <scope>NUCLEOTIDE SEQUENCE [LARGE SCALE GENOMIC DNA]</scope>
    <source>
        <strain evidence="7 8">MIT 9303</strain>
    </source>
</reference>
<accession>A2CCF3</accession>
<evidence type="ECO:0000256" key="4">
    <source>
        <dbReference type="SAM" id="MobiDB-lite"/>
    </source>
</evidence>
<dbReference type="GO" id="GO:0016717">
    <property type="term" value="F:oxidoreductase activity, acting on paired donors, with oxidation of a pair of donors resulting in the reduction of molecular oxygen to two molecules of water"/>
    <property type="evidence" value="ECO:0007669"/>
    <property type="project" value="TreeGrafter"/>
</dbReference>
<evidence type="ECO:0000256" key="3">
    <source>
        <dbReference type="ARBA" id="ARBA00023004"/>
    </source>
</evidence>
<dbReference type="Proteomes" id="UP000002274">
    <property type="component" value="Chromosome"/>
</dbReference>
<feature type="transmembrane region" description="Helical" evidence="5">
    <location>
        <begin position="97"/>
        <end position="117"/>
    </location>
</feature>
<dbReference type="STRING" id="59922.P9303_24321"/>
<dbReference type="GO" id="GO:0016020">
    <property type="term" value="C:membrane"/>
    <property type="evidence" value="ECO:0007669"/>
    <property type="project" value="TreeGrafter"/>
</dbReference>
<dbReference type="InterPro" id="IPR005804">
    <property type="entry name" value="FA_desaturase_dom"/>
</dbReference>
<dbReference type="CDD" id="cd03514">
    <property type="entry name" value="CrtR_beta-carotene-hydroxylase"/>
    <property type="match status" value="1"/>
</dbReference>
<protein>
    <submittedName>
        <fullName evidence="7">Beta carotene hydroxylase</fullName>
    </submittedName>
</protein>
<evidence type="ECO:0000256" key="5">
    <source>
        <dbReference type="SAM" id="Phobius"/>
    </source>
</evidence>
<dbReference type="InterPro" id="IPR012171">
    <property type="entry name" value="Fatty_acid_desaturase"/>
</dbReference>
<keyword evidence="3" id="KW-0408">Iron</keyword>
<evidence type="ECO:0000256" key="1">
    <source>
        <dbReference type="ARBA" id="ARBA00001954"/>
    </source>
</evidence>
<dbReference type="InterPro" id="IPR054678">
    <property type="entry name" value="CrtR-like"/>
</dbReference>
<feature type="transmembrane region" description="Helical" evidence="5">
    <location>
        <begin position="175"/>
        <end position="194"/>
    </location>
</feature>
<keyword evidence="5" id="KW-0472">Membrane</keyword>
<gene>
    <name evidence="7" type="primary">crtR</name>
    <name evidence="7" type="ordered locus">P9303_24321</name>
</gene>
<feature type="region of interest" description="Disordered" evidence="4">
    <location>
        <begin position="1"/>
        <end position="21"/>
    </location>
</feature>
<name>A2CCF3_PROM3</name>
<evidence type="ECO:0000313" key="8">
    <source>
        <dbReference type="Proteomes" id="UP000002274"/>
    </source>
</evidence>
<dbReference type="Pfam" id="PF00487">
    <property type="entry name" value="FA_desaturase"/>
    <property type="match status" value="1"/>
</dbReference>
<evidence type="ECO:0000256" key="2">
    <source>
        <dbReference type="ARBA" id="ARBA00008749"/>
    </source>
</evidence>
<comment type="cofactor">
    <cofactor evidence="1">
        <name>Fe(2+)</name>
        <dbReference type="ChEBI" id="CHEBI:29033"/>
    </cofactor>
</comment>
<feature type="domain" description="Fatty acid desaturase" evidence="6">
    <location>
        <begin position="64"/>
        <end position="282"/>
    </location>
</feature>
<sequence length="346" mass="40365">MMTQVLSNPDPVEAEASAKSASQQLTVPKEYLDPPSPWNPTVGLFLGGYGLAALTIWQWCFGDWPLQVLVALAFFALHMEGTVIHDACHKAAHPNPWINQAMGHGSAILLGFSFPVFTRVHLQHHSHVNDPNNDPDHIVSTFGPLWLIAPRFFYHEYFFFQRRLWRRFELMQWGLERGFFVSIVIAGLHFDFMNFVYNCWFGPALMVGVTLGLFFDYLPHRPFTARDRWHNARVYPSRMMNWLIMGQNYHLVHHLWPSIPWFEYKPAYEATKPLLDARGSPQRLGFFESRADGFNFLYDIVLGVRSHTARRSKMRPLAKLIPSRRWRRRWIGLLHRTAVLPEPKKR</sequence>
<dbReference type="GO" id="GO:0008610">
    <property type="term" value="P:lipid biosynthetic process"/>
    <property type="evidence" value="ECO:0007669"/>
    <property type="project" value="UniProtKB-ARBA"/>
</dbReference>
<dbReference type="PANTHER" id="PTHR19353">
    <property type="entry name" value="FATTY ACID DESATURASE 2"/>
    <property type="match status" value="1"/>
</dbReference>
<dbReference type="EMBL" id="CP000554">
    <property type="protein sequence ID" value="ABM79163.1"/>
    <property type="molecule type" value="Genomic_DNA"/>
</dbReference>
<organism evidence="7 8">
    <name type="scientific">Prochlorococcus marinus (strain MIT 9303)</name>
    <dbReference type="NCBI Taxonomy" id="59922"/>
    <lineage>
        <taxon>Bacteria</taxon>
        <taxon>Bacillati</taxon>
        <taxon>Cyanobacteriota</taxon>
        <taxon>Cyanophyceae</taxon>
        <taxon>Synechococcales</taxon>
        <taxon>Prochlorococcaceae</taxon>
        <taxon>Prochlorococcus</taxon>
    </lineage>
</organism>
<dbReference type="NCBIfam" id="NF045688">
    <property type="entry name" value="BCarotHydoxCrtR"/>
    <property type="match status" value="1"/>
</dbReference>
<dbReference type="KEGG" id="pmf:P9303_24321"/>
<keyword evidence="5" id="KW-1133">Transmembrane helix</keyword>
<dbReference type="PANTHER" id="PTHR19353:SF19">
    <property type="entry name" value="DELTA(5) FATTY ACID DESATURASE C-RELATED"/>
    <property type="match status" value="1"/>
</dbReference>
<evidence type="ECO:0000259" key="6">
    <source>
        <dbReference type="Pfam" id="PF00487"/>
    </source>
</evidence>
<feature type="transmembrane region" description="Helical" evidence="5">
    <location>
        <begin position="56"/>
        <end position="77"/>
    </location>
</feature>